<feature type="transmembrane region" description="Helical" evidence="2">
    <location>
        <begin position="180"/>
        <end position="202"/>
    </location>
</feature>
<organism evidence="3 4">
    <name type="scientific">Brachionus calyciflorus</name>
    <dbReference type="NCBI Taxonomy" id="104777"/>
    <lineage>
        <taxon>Eukaryota</taxon>
        <taxon>Metazoa</taxon>
        <taxon>Spiralia</taxon>
        <taxon>Gnathifera</taxon>
        <taxon>Rotifera</taxon>
        <taxon>Eurotatoria</taxon>
        <taxon>Monogononta</taxon>
        <taxon>Pseudotrocha</taxon>
        <taxon>Ploima</taxon>
        <taxon>Brachionidae</taxon>
        <taxon>Brachionus</taxon>
    </lineage>
</organism>
<feature type="region of interest" description="Disordered" evidence="1">
    <location>
        <begin position="1"/>
        <end position="22"/>
    </location>
</feature>
<evidence type="ECO:0000313" key="4">
    <source>
        <dbReference type="Proteomes" id="UP000663879"/>
    </source>
</evidence>
<dbReference type="Gene3D" id="1.20.140.150">
    <property type="match status" value="1"/>
</dbReference>
<accession>A0A813Y461</accession>
<reference evidence="3" key="1">
    <citation type="submission" date="2021-02" db="EMBL/GenBank/DDBJ databases">
        <authorList>
            <person name="Nowell W R."/>
        </authorList>
    </citation>
    <scope>NUCLEOTIDE SEQUENCE</scope>
    <source>
        <strain evidence="3">Ploen Becks lab</strain>
    </source>
</reference>
<gene>
    <name evidence="3" type="ORF">OXX778_LOCUS10274</name>
</gene>
<evidence type="ECO:0008006" key="5">
    <source>
        <dbReference type="Google" id="ProtNLM"/>
    </source>
</evidence>
<dbReference type="Proteomes" id="UP000663879">
    <property type="component" value="Unassembled WGS sequence"/>
</dbReference>
<name>A0A813Y461_9BILA</name>
<feature type="transmembrane region" description="Helical" evidence="2">
    <location>
        <begin position="249"/>
        <end position="268"/>
    </location>
</feature>
<feature type="transmembrane region" description="Helical" evidence="2">
    <location>
        <begin position="214"/>
        <end position="237"/>
    </location>
</feature>
<comment type="caution">
    <text evidence="3">The sequence shown here is derived from an EMBL/GenBank/DDBJ whole genome shotgun (WGS) entry which is preliminary data.</text>
</comment>
<keyword evidence="2" id="KW-0472">Membrane</keyword>
<feature type="compositionally biased region" description="Basic and acidic residues" evidence="1">
    <location>
        <begin position="7"/>
        <end position="16"/>
    </location>
</feature>
<sequence length="282" mass="32225">MSIVENIPEKIDHDSNQENNQEDIGHTDVNVEQAQPLTGESNGTMKKSRFNKAYFQQRTKFVRDLLAERKFQMRTDQTQLFIILFMSIIAVLCSLIGISTSNWLCDLNTRQCYGLWNTCFTPSVSLTIDNNSTIIMDDDNQTSITPMSKDEIKCAIQRINTIEIIQGEQSRLDQLTASQGLITCGTIMYFLAIVGMSLAYKYMREQNLNFVRNCLVTSMIVQIVSFVIQLVGFYLYILNETFSTSVGLLFVYFGLAIFSTNIINFFTIEYKSFKIRQVASLI</sequence>
<keyword evidence="4" id="KW-1185">Reference proteome</keyword>
<keyword evidence="2" id="KW-1133">Transmembrane helix</keyword>
<evidence type="ECO:0000313" key="3">
    <source>
        <dbReference type="EMBL" id="CAF0878097.1"/>
    </source>
</evidence>
<keyword evidence="2" id="KW-0812">Transmembrane</keyword>
<dbReference type="EMBL" id="CAJNOC010001607">
    <property type="protein sequence ID" value="CAF0878097.1"/>
    <property type="molecule type" value="Genomic_DNA"/>
</dbReference>
<feature type="transmembrane region" description="Helical" evidence="2">
    <location>
        <begin position="80"/>
        <end position="98"/>
    </location>
</feature>
<proteinExistence type="predicted"/>
<evidence type="ECO:0000256" key="2">
    <source>
        <dbReference type="SAM" id="Phobius"/>
    </source>
</evidence>
<protein>
    <recommendedName>
        <fullName evidence="5">Transmembrane protein</fullName>
    </recommendedName>
</protein>
<dbReference type="OrthoDB" id="10360847at2759"/>
<dbReference type="AlphaFoldDB" id="A0A813Y461"/>
<evidence type="ECO:0000256" key="1">
    <source>
        <dbReference type="SAM" id="MobiDB-lite"/>
    </source>
</evidence>